<sequence>MRNAYRDFRVDRIKKLFVVDQHFQKTHPPIEMIIRQMYESKSLCKVAIRLKKGNNYEIVKKKCALGFLEEKDLGDTIEIVLMADSLPILGKLLFLCGKDVEVLYPSKLKTIILQYAAEIAQKYLNA</sequence>
<protein>
    <submittedName>
        <fullName evidence="1">Uncharacterized protein</fullName>
    </submittedName>
</protein>
<dbReference type="EMBL" id="VSSQ01132600">
    <property type="protein sequence ID" value="MPN59060.1"/>
    <property type="molecule type" value="Genomic_DNA"/>
</dbReference>
<comment type="caution">
    <text evidence="1">The sequence shown here is derived from an EMBL/GenBank/DDBJ whole genome shotgun (WGS) entry which is preliminary data.</text>
</comment>
<gene>
    <name evidence="1" type="ORF">SDC9_206778</name>
</gene>
<proteinExistence type="predicted"/>
<evidence type="ECO:0000313" key="1">
    <source>
        <dbReference type="EMBL" id="MPN59060.1"/>
    </source>
</evidence>
<dbReference type="AlphaFoldDB" id="A0A645J7E8"/>
<name>A0A645J7E8_9ZZZZ</name>
<organism evidence="1">
    <name type="scientific">bioreactor metagenome</name>
    <dbReference type="NCBI Taxonomy" id="1076179"/>
    <lineage>
        <taxon>unclassified sequences</taxon>
        <taxon>metagenomes</taxon>
        <taxon>ecological metagenomes</taxon>
    </lineage>
</organism>
<accession>A0A645J7E8</accession>
<reference evidence="1" key="1">
    <citation type="submission" date="2019-08" db="EMBL/GenBank/DDBJ databases">
        <authorList>
            <person name="Kucharzyk K."/>
            <person name="Murdoch R.W."/>
            <person name="Higgins S."/>
            <person name="Loffler F."/>
        </authorList>
    </citation>
    <scope>NUCLEOTIDE SEQUENCE</scope>
</reference>